<sequence length="90" mass="9491">MKILGLAAAALALAPSATVINATRAYAAPESTYAMTVSADNSDADWATSLVQENEGIPNPNRHGRCMLMSRPVSDGHGRLLGYHTFNVCS</sequence>
<name>A0A4V6INC4_METTU</name>
<dbReference type="AlphaFoldDB" id="A0A4V6INC4"/>
<accession>A0A4V6INC4</accession>
<evidence type="ECO:0000313" key="2">
    <source>
        <dbReference type="EMBL" id="VFU16730.1"/>
    </source>
</evidence>
<evidence type="ECO:0000313" key="3">
    <source>
        <dbReference type="Proteomes" id="UP000294360"/>
    </source>
</evidence>
<dbReference type="Proteomes" id="UP000294360">
    <property type="component" value="Plasmid 2"/>
</dbReference>
<feature type="chain" id="PRO_5020934548" evidence="1">
    <location>
        <begin position="28"/>
        <end position="90"/>
    </location>
</feature>
<keyword evidence="2" id="KW-0614">Plasmid</keyword>
<proteinExistence type="predicted"/>
<protein>
    <submittedName>
        <fullName evidence="2">Uncharacterized protein</fullName>
    </submittedName>
</protein>
<dbReference type="EMBL" id="LR536451">
    <property type="protein sequence ID" value="VFU16730.1"/>
    <property type="molecule type" value="Genomic_DNA"/>
</dbReference>
<feature type="signal peptide" evidence="1">
    <location>
        <begin position="1"/>
        <end position="27"/>
    </location>
</feature>
<dbReference type="KEGG" id="mtun:MTUNDRAET4_0344.1"/>
<keyword evidence="1" id="KW-0732">Signal</keyword>
<geneLocation type="plasmid" evidence="2 3">
    <name>2</name>
</geneLocation>
<organism evidence="2 3">
    <name type="scientific">Methylocella tundrae</name>
    <dbReference type="NCBI Taxonomy" id="227605"/>
    <lineage>
        <taxon>Bacteria</taxon>
        <taxon>Pseudomonadati</taxon>
        <taxon>Pseudomonadota</taxon>
        <taxon>Alphaproteobacteria</taxon>
        <taxon>Hyphomicrobiales</taxon>
        <taxon>Beijerinckiaceae</taxon>
        <taxon>Methylocella</taxon>
    </lineage>
</organism>
<reference evidence="2 3" key="1">
    <citation type="submission" date="2019-03" db="EMBL/GenBank/DDBJ databases">
        <authorList>
            <person name="Kox A.R. M."/>
        </authorList>
    </citation>
    <scope>NUCLEOTIDE SEQUENCE [LARGE SCALE GENOMIC DNA]</scope>
    <source>
        <strain evidence="2">MTUNDRAET4 annotated genome</strain>
        <plasmid evidence="3">2</plasmid>
    </source>
</reference>
<gene>
    <name evidence="2" type="ORF">MTUNDRAET4_0344</name>
</gene>
<evidence type="ECO:0000256" key="1">
    <source>
        <dbReference type="SAM" id="SignalP"/>
    </source>
</evidence>